<dbReference type="OrthoDB" id="5780965at2759"/>
<proteinExistence type="predicted"/>
<accession>A0A4Z2F4T8</accession>
<protein>
    <submittedName>
        <fullName evidence="1">Type I inositol 1,4,5-trisphosphate 5-phosphatase</fullName>
    </submittedName>
</protein>
<reference evidence="1 2" key="1">
    <citation type="submission" date="2019-03" db="EMBL/GenBank/DDBJ databases">
        <title>First draft genome of Liparis tanakae, snailfish: a comprehensive survey of snailfish specific genes.</title>
        <authorList>
            <person name="Kim W."/>
            <person name="Song I."/>
            <person name="Jeong J.-H."/>
            <person name="Kim D."/>
            <person name="Kim S."/>
            <person name="Ryu S."/>
            <person name="Song J.Y."/>
            <person name="Lee S.K."/>
        </authorList>
    </citation>
    <scope>NUCLEOTIDE SEQUENCE [LARGE SCALE GENOMIC DNA]</scope>
    <source>
        <tissue evidence="1">Muscle</tissue>
    </source>
</reference>
<name>A0A4Z2F4T8_9TELE</name>
<keyword evidence="2" id="KW-1185">Reference proteome</keyword>
<organism evidence="1 2">
    <name type="scientific">Liparis tanakae</name>
    <name type="common">Tanaka's snailfish</name>
    <dbReference type="NCBI Taxonomy" id="230148"/>
    <lineage>
        <taxon>Eukaryota</taxon>
        <taxon>Metazoa</taxon>
        <taxon>Chordata</taxon>
        <taxon>Craniata</taxon>
        <taxon>Vertebrata</taxon>
        <taxon>Euteleostomi</taxon>
        <taxon>Actinopterygii</taxon>
        <taxon>Neopterygii</taxon>
        <taxon>Teleostei</taxon>
        <taxon>Neoteleostei</taxon>
        <taxon>Acanthomorphata</taxon>
        <taxon>Eupercaria</taxon>
        <taxon>Perciformes</taxon>
        <taxon>Cottioidei</taxon>
        <taxon>Cottales</taxon>
        <taxon>Liparidae</taxon>
        <taxon>Liparis</taxon>
    </lineage>
</organism>
<comment type="caution">
    <text evidence="1">The sequence shown here is derived from an EMBL/GenBank/DDBJ whole genome shotgun (WGS) entry which is preliminary data.</text>
</comment>
<dbReference type="AlphaFoldDB" id="A0A4Z2F4T8"/>
<gene>
    <name evidence="1" type="primary">INPP5A_5</name>
    <name evidence="1" type="ORF">EYF80_054087</name>
</gene>
<dbReference type="EMBL" id="SRLO01001715">
    <property type="protein sequence ID" value="TNN35744.1"/>
    <property type="molecule type" value="Genomic_DNA"/>
</dbReference>
<evidence type="ECO:0000313" key="2">
    <source>
        <dbReference type="Proteomes" id="UP000314294"/>
    </source>
</evidence>
<evidence type="ECO:0000313" key="1">
    <source>
        <dbReference type="EMBL" id="TNN35744.1"/>
    </source>
</evidence>
<sequence length="94" mass="10551">MHRELLSSDAMREYSRARVYLDENYKCQEHFTGLESPFSFLPLFPGAVPPSGHWVAPDSQRRLFIPGLMSAAFVSVETGGAADVISMRPNSKYQ</sequence>
<dbReference type="Proteomes" id="UP000314294">
    <property type="component" value="Unassembled WGS sequence"/>
</dbReference>